<sequence>MSIVQEKIPFEVRNQLDQGAQRVSSMQWRPPEIQKSMDHLEFKKCQLCFILLSLLLLNLIYFEDQMKN</sequence>
<keyword evidence="3" id="KW-1185">Reference proteome</keyword>
<dbReference type="EMBL" id="PDUG01000061">
    <property type="protein sequence ID" value="PIC11625.1"/>
    <property type="molecule type" value="Genomic_DNA"/>
</dbReference>
<name>A0A2G5S978_9PELO</name>
<feature type="transmembrane region" description="Helical" evidence="1">
    <location>
        <begin position="45"/>
        <end position="62"/>
    </location>
</feature>
<gene>
    <name evidence="2" type="ORF">B9Z55_028950</name>
</gene>
<proteinExistence type="predicted"/>
<evidence type="ECO:0000313" key="3">
    <source>
        <dbReference type="Proteomes" id="UP000230233"/>
    </source>
</evidence>
<organism evidence="2 3">
    <name type="scientific">Caenorhabditis nigoni</name>
    <dbReference type="NCBI Taxonomy" id="1611254"/>
    <lineage>
        <taxon>Eukaryota</taxon>
        <taxon>Metazoa</taxon>
        <taxon>Ecdysozoa</taxon>
        <taxon>Nematoda</taxon>
        <taxon>Chromadorea</taxon>
        <taxon>Rhabditida</taxon>
        <taxon>Rhabditina</taxon>
        <taxon>Rhabditomorpha</taxon>
        <taxon>Rhabditoidea</taxon>
        <taxon>Rhabditidae</taxon>
        <taxon>Peloderinae</taxon>
        <taxon>Caenorhabditis</taxon>
    </lineage>
</organism>
<accession>A0A2G5S978</accession>
<protein>
    <submittedName>
        <fullName evidence="2">Uncharacterized protein</fullName>
    </submittedName>
</protein>
<dbReference type="AlphaFoldDB" id="A0A2G5S978"/>
<keyword evidence="1" id="KW-0812">Transmembrane</keyword>
<keyword evidence="1" id="KW-0472">Membrane</keyword>
<evidence type="ECO:0000256" key="1">
    <source>
        <dbReference type="SAM" id="Phobius"/>
    </source>
</evidence>
<evidence type="ECO:0000313" key="2">
    <source>
        <dbReference type="EMBL" id="PIC11625.1"/>
    </source>
</evidence>
<comment type="caution">
    <text evidence="2">The sequence shown here is derived from an EMBL/GenBank/DDBJ whole genome shotgun (WGS) entry which is preliminary data.</text>
</comment>
<dbReference type="Proteomes" id="UP000230233">
    <property type="component" value="Unassembled WGS sequence"/>
</dbReference>
<reference evidence="3" key="1">
    <citation type="submission" date="2017-10" db="EMBL/GenBank/DDBJ databases">
        <title>Rapid genome shrinkage in a self-fertile nematode reveals novel sperm competition proteins.</title>
        <authorList>
            <person name="Yin D."/>
            <person name="Schwarz E.M."/>
            <person name="Thomas C.G."/>
            <person name="Felde R.L."/>
            <person name="Korf I.F."/>
            <person name="Cutter A.D."/>
            <person name="Schartner C.M."/>
            <person name="Ralston E.J."/>
            <person name="Meyer B.J."/>
            <person name="Haag E.S."/>
        </authorList>
    </citation>
    <scope>NUCLEOTIDE SEQUENCE [LARGE SCALE GENOMIC DNA]</scope>
    <source>
        <strain evidence="3">JU1422</strain>
    </source>
</reference>
<keyword evidence="1" id="KW-1133">Transmembrane helix</keyword>